<evidence type="ECO:0000256" key="3">
    <source>
        <dbReference type="ARBA" id="ARBA00012929"/>
    </source>
</evidence>
<dbReference type="Pfam" id="PF04321">
    <property type="entry name" value="RmlD_sub_bind"/>
    <property type="match status" value="1"/>
</dbReference>
<dbReference type="AlphaFoldDB" id="A0A2T6BP14"/>
<dbReference type="NCBIfam" id="TIGR01214">
    <property type="entry name" value="rmlD"/>
    <property type="match status" value="1"/>
</dbReference>
<dbReference type="SUPFAM" id="SSF51735">
    <property type="entry name" value="NAD(P)-binding Rossmann-fold domains"/>
    <property type="match status" value="1"/>
</dbReference>
<comment type="catalytic activity">
    <reaction evidence="5 6">
        <text>dTDP-beta-L-rhamnose + NADP(+) = dTDP-4-dehydro-beta-L-rhamnose + NADPH + H(+)</text>
        <dbReference type="Rhea" id="RHEA:21796"/>
        <dbReference type="ChEBI" id="CHEBI:15378"/>
        <dbReference type="ChEBI" id="CHEBI:57510"/>
        <dbReference type="ChEBI" id="CHEBI:57783"/>
        <dbReference type="ChEBI" id="CHEBI:58349"/>
        <dbReference type="ChEBI" id="CHEBI:62830"/>
        <dbReference type="EC" id="1.1.1.133"/>
    </reaction>
</comment>
<dbReference type="RefSeq" id="WP_107845803.1">
    <property type="nucleotide sequence ID" value="NZ_QBKS01000001.1"/>
</dbReference>
<feature type="domain" description="RmlD-like substrate binding" evidence="7">
    <location>
        <begin position="1"/>
        <end position="281"/>
    </location>
</feature>
<dbReference type="InterPro" id="IPR036291">
    <property type="entry name" value="NAD(P)-bd_dom_sf"/>
</dbReference>
<dbReference type="GO" id="GO:0008831">
    <property type="term" value="F:dTDP-4-dehydrorhamnose reductase activity"/>
    <property type="evidence" value="ECO:0007669"/>
    <property type="project" value="UniProtKB-EC"/>
</dbReference>
<dbReference type="CDD" id="cd05254">
    <property type="entry name" value="dTDP_HR_like_SDR_e"/>
    <property type="match status" value="1"/>
</dbReference>
<evidence type="ECO:0000259" key="7">
    <source>
        <dbReference type="Pfam" id="PF04321"/>
    </source>
</evidence>
<evidence type="ECO:0000256" key="1">
    <source>
        <dbReference type="ARBA" id="ARBA00004781"/>
    </source>
</evidence>
<evidence type="ECO:0000313" key="9">
    <source>
        <dbReference type="Proteomes" id="UP000243978"/>
    </source>
</evidence>
<gene>
    <name evidence="8" type="ORF">C8N43_2398</name>
</gene>
<dbReference type="PANTHER" id="PTHR10491:SF4">
    <property type="entry name" value="METHIONINE ADENOSYLTRANSFERASE 2 SUBUNIT BETA"/>
    <property type="match status" value="1"/>
</dbReference>
<comment type="function">
    <text evidence="6">Catalyzes the reduction of dTDP-6-deoxy-L-lyxo-4-hexulose to yield dTDP-L-rhamnose.</text>
</comment>
<protein>
    <recommendedName>
        <fullName evidence="4 6">dTDP-4-dehydrorhamnose reductase</fullName>
        <ecNumber evidence="3 6">1.1.1.133</ecNumber>
    </recommendedName>
</protein>
<evidence type="ECO:0000256" key="5">
    <source>
        <dbReference type="ARBA" id="ARBA00048200"/>
    </source>
</evidence>
<comment type="pathway">
    <text evidence="1 6">Carbohydrate biosynthesis; dTDP-L-rhamnose biosynthesis.</text>
</comment>
<proteinExistence type="inferred from homology"/>
<organism evidence="8 9">
    <name type="scientific">Litoreibacter ponti</name>
    <dbReference type="NCBI Taxonomy" id="1510457"/>
    <lineage>
        <taxon>Bacteria</taxon>
        <taxon>Pseudomonadati</taxon>
        <taxon>Pseudomonadota</taxon>
        <taxon>Alphaproteobacteria</taxon>
        <taxon>Rhodobacterales</taxon>
        <taxon>Roseobacteraceae</taxon>
        <taxon>Litoreibacter</taxon>
    </lineage>
</organism>
<dbReference type="OrthoDB" id="9803892at2"/>
<comment type="cofactor">
    <cofactor evidence="6">
        <name>Mg(2+)</name>
        <dbReference type="ChEBI" id="CHEBI:18420"/>
    </cofactor>
    <text evidence="6">Binds 1 Mg(2+) ion per monomer.</text>
</comment>
<dbReference type="UniPathway" id="UPA00124"/>
<dbReference type="Proteomes" id="UP000243978">
    <property type="component" value="Unassembled WGS sequence"/>
</dbReference>
<evidence type="ECO:0000313" key="8">
    <source>
        <dbReference type="EMBL" id="PTX57727.1"/>
    </source>
</evidence>
<dbReference type="InterPro" id="IPR029903">
    <property type="entry name" value="RmlD-like-bd"/>
</dbReference>
<dbReference type="PANTHER" id="PTHR10491">
    <property type="entry name" value="DTDP-4-DEHYDRORHAMNOSE REDUCTASE"/>
    <property type="match status" value="1"/>
</dbReference>
<keyword evidence="6" id="KW-0521">NADP</keyword>
<dbReference type="GO" id="GO:0019305">
    <property type="term" value="P:dTDP-rhamnose biosynthetic process"/>
    <property type="evidence" value="ECO:0007669"/>
    <property type="project" value="UniProtKB-UniPathway"/>
</dbReference>
<dbReference type="EMBL" id="QBKS01000001">
    <property type="protein sequence ID" value="PTX57727.1"/>
    <property type="molecule type" value="Genomic_DNA"/>
</dbReference>
<dbReference type="InterPro" id="IPR005913">
    <property type="entry name" value="dTDP_dehydrorham_reduct"/>
</dbReference>
<name>A0A2T6BP14_9RHOB</name>
<keyword evidence="6" id="KW-0560">Oxidoreductase</keyword>
<dbReference type="EC" id="1.1.1.133" evidence="3 6"/>
<dbReference type="Gene3D" id="3.90.25.10">
    <property type="entry name" value="UDP-galactose 4-epimerase, domain 1"/>
    <property type="match status" value="1"/>
</dbReference>
<sequence>MTILVFGKTGQVARHLANSPDVRCVGRDQADLEDPAACEALIAATKPAAVINAAAFTAVDDAEEDEARATLINGDAPGAMARACATLDIPFIQISTDYVLDGKGSAPHLPESPTRPLNAYGRSKLAGEQQVQAAGGRYAILRTSWVFSAHGANFLKTMLRLSQTRDSLTIVGDQVGGPTAAGSIASACLSMAKQMRGADGASKAGIYHFSGAPDVSWADFARAIFAEADRHIAVTDIPTAEYKTPAIRPLNSRLDCSDTERVFGIKRPDWRKDTADIVEALT</sequence>
<evidence type="ECO:0000256" key="4">
    <source>
        <dbReference type="ARBA" id="ARBA00017099"/>
    </source>
</evidence>
<comment type="caution">
    <text evidence="8">The sequence shown here is derived from an EMBL/GenBank/DDBJ whole genome shotgun (WGS) entry which is preliminary data.</text>
</comment>
<dbReference type="Gene3D" id="3.40.50.720">
    <property type="entry name" value="NAD(P)-binding Rossmann-like Domain"/>
    <property type="match status" value="1"/>
</dbReference>
<evidence type="ECO:0000256" key="6">
    <source>
        <dbReference type="RuleBase" id="RU364082"/>
    </source>
</evidence>
<accession>A0A2T6BP14</accession>
<comment type="similarity">
    <text evidence="2 6">Belongs to the dTDP-4-dehydrorhamnose reductase family.</text>
</comment>
<evidence type="ECO:0000256" key="2">
    <source>
        <dbReference type="ARBA" id="ARBA00010944"/>
    </source>
</evidence>
<reference evidence="8 9" key="1">
    <citation type="submission" date="2018-04" db="EMBL/GenBank/DDBJ databases">
        <title>Genomic Encyclopedia of Archaeal and Bacterial Type Strains, Phase II (KMG-II): from individual species to whole genera.</title>
        <authorList>
            <person name="Goeker M."/>
        </authorList>
    </citation>
    <scope>NUCLEOTIDE SEQUENCE [LARGE SCALE GENOMIC DNA]</scope>
    <source>
        <strain evidence="8 9">DSM 100977</strain>
    </source>
</reference>
<keyword evidence="9" id="KW-1185">Reference proteome</keyword>